<dbReference type="InterPro" id="IPR005814">
    <property type="entry name" value="Aminotrans_3"/>
</dbReference>
<dbReference type="PANTHER" id="PTHR11986:SF79">
    <property type="entry name" value="ACETYLORNITHINE AMINOTRANSFERASE, MITOCHONDRIAL"/>
    <property type="match status" value="1"/>
</dbReference>
<dbReference type="CDD" id="cd00610">
    <property type="entry name" value="OAT_like"/>
    <property type="match status" value="1"/>
</dbReference>
<dbReference type="AlphaFoldDB" id="A0A6J7BY31"/>
<keyword evidence="4" id="KW-0028">Amino-acid biosynthesis</keyword>
<dbReference type="Gene3D" id="3.90.1150.10">
    <property type="entry name" value="Aspartate Aminotransferase, domain 1"/>
    <property type="match status" value="1"/>
</dbReference>
<dbReference type="InterPro" id="IPR015422">
    <property type="entry name" value="PyrdxlP-dep_Trfase_small"/>
</dbReference>
<comment type="subcellular location">
    <subcellularLocation>
        <location evidence="2">Mitochondrion</location>
    </subcellularLocation>
</comment>
<dbReference type="PROSITE" id="PS00600">
    <property type="entry name" value="AA_TRANSFER_CLASS_3"/>
    <property type="match status" value="1"/>
</dbReference>
<dbReference type="PIRSF" id="PIRSF000521">
    <property type="entry name" value="Transaminase_4ab_Lys_Orn"/>
    <property type="match status" value="1"/>
</dbReference>
<proteinExistence type="predicted"/>
<protein>
    <submittedName>
        <fullName evidence="8">Unannotated protein</fullName>
    </submittedName>
</protein>
<accession>A0A6J7BY31</accession>
<comment type="cofactor">
    <cofactor evidence="1">
        <name>pyridoxal 5'-phosphate</name>
        <dbReference type="ChEBI" id="CHEBI:597326"/>
    </cofactor>
</comment>
<name>A0A6J7BY31_9ZZZZ</name>
<organism evidence="8">
    <name type="scientific">freshwater metagenome</name>
    <dbReference type="NCBI Taxonomy" id="449393"/>
    <lineage>
        <taxon>unclassified sequences</taxon>
        <taxon>metagenomes</taxon>
        <taxon>ecological metagenomes</taxon>
    </lineage>
</organism>
<dbReference type="GO" id="GO:0006526">
    <property type="term" value="P:L-arginine biosynthetic process"/>
    <property type="evidence" value="ECO:0007669"/>
    <property type="project" value="UniProtKB-ARBA"/>
</dbReference>
<reference evidence="8" key="1">
    <citation type="submission" date="2020-05" db="EMBL/GenBank/DDBJ databases">
        <authorList>
            <person name="Chiriac C."/>
            <person name="Salcher M."/>
            <person name="Ghai R."/>
            <person name="Kavagutti S V."/>
        </authorList>
    </citation>
    <scope>NUCLEOTIDE SEQUENCE</scope>
</reference>
<dbReference type="InterPro" id="IPR050103">
    <property type="entry name" value="Class-III_PLP-dep_AT"/>
</dbReference>
<dbReference type="NCBIfam" id="NF002874">
    <property type="entry name" value="PRK03244.1"/>
    <property type="match status" value="1"/>
</dbReference>
<evidence type="ECO:0000256" key="4">
    <source>
        <dbReference type="ARBA" id="ARBA00022605"/>
    </source>
</evidence>
<dbReference type="GO" id="GO:0030170">
    <property type="term" value="F:pyridoxal phosphate binding"/>
    <property type="evidence" value="ECO:0007669"/>
    <property type="project" value="InterPro"/>
</dbReference>
<dbReference type="InterPro" id="IPR004636">
    <property type="entry name" value="AcOrn/SuccOrn_fam"/>
</dbReference>
<dbReference type="EMBL" id="CAFBIZ010000129">
    <property type="protein sequence ID" value="CAB4850616.1"/>
    <property type="molecule type" value="Genomic_DNA"/>
</dbReference>
<dbReference type="Pfam" id="PF00202">
    <property type="entry name" value="Aminotran_3"/>
    <property type="match status" value="1"/>
</dbReference>
<dbReference type="InterPro" id="IPR015421">
    <property type="entry name" value="PyrdxlP-dep_Trfase_major"/>
</dbReference>
<keyword evidence="5" id="KW-0808">Transferase</keyword>
<evidence type="ECO:0000256" key="2">
    <source>
        <dbReference type="ARBA" id="ARBA00004173"/>
    </source>
</evidence>
<dbReference type="GO" id="GO:0008483">
    <property type="term" value="F:transaminase activity"/>
    <property type="evidence" value="ECO:0007669"/>
    <property type="project" value="UniProtKB-KW"/>
</dbReference>
<dbReference type="Gene3D" id="3.40.640.10">
    <property type="entry name" value="Type I PLP-dependent aspartate aminotransferase-like (Major domain)"/>
    <property type="match status" value="1"/>
</dbReference>
<keyword evidence="6" id="KW-0663">Pyridoxal phosphate</keyword>
<dbReference type="InterPro" id="IPR049704">
    <property type="entry name" value="Aminotrans_3_PPA_site"/>
</dbReference>
<dbReference type="FunFam" id="3.40.640.10:FF:000004">
    <property type="entry name" value="Acetylornithine aminotransferase"/>
    <property type="match status" value="1"/>
</dbReference>
<keyword evidence="3" id="KW-0032">Aminotransferase</keyword>
<evidence type="ECO:0000256" key="6">
    <source>
        <dbReference type="ARBA" id="ARBA00022898"/>
    </source>
</evidence>
<dbReference type="InterPro" id="IPR015424">
    <property type="entry name" value="PyrdxlP-dep_Trfase"/>
</dbReference>
<sequence length="399" mass="41272">MNAGPLATNADYQRRWDAVMMRNYGTPPLALVRGVGTRVWDVEGRAYLDLLGGIAVSSLGHAHPAIVDAVSRQVATLAHTSNLAMHEPGLRLAERLAALVPGSTRVFLCQDGATANEAALKIVRKHFQGRRSEIVATNGGFHGRTLGALSVTGSPAKRLPFEPLPGPVTFIDYDDVDSLRAAVTENTAALILEPVQGEGGVVMPGVGYLAAARAICDATGALLVVDEVQSGIGRSGSWLMSTAQGVVPDIVTLAKGLAGGLPLGAVIAQGEAAEVFAPGDHGSTFGGNPVSCAAALAVIDTIENDHLLEHVTAIGVRWASSFDACVHPLLASHRGVGLWRALELAAPVAPAFEVAARDSGFLLNAVRPTSIRLAPPLILSANDADEFTAALPALLDAVS</sequence>
<evidence type="ECO:0000256" key="3">
    <source>
        <dbReference type="ARBA" id="ARBA00022576"/>
    </source>
</evidence>
<dbReference type="GO" id="GO:0005739">
    <property type="term" value="C:mitochondrion"/>
    <property type="evidence" value="ECO:0007669"/>
    <property type="project" value="UniProtKB-SubCell"/>
</dbReference>
<evidence type="ECO:0000256" key="1">
    <source>
        <dbReference type="ARBA" id="ARBA00001933"/>
    </source>
</evidence>
<comment type="pathway">
    <text evidence="7">Amino-acid biosynthesis.</text>
</comment>
<dbReference type="SUPFAM" id="SSF53383">
    <property type="entry name" value="PLP-dependent transferases"/>
    <property type="match status" value="1"/>
</dbReference>
<dbReference type="GO" id="GO:0042802">
    <property type="term" value="F:identical protein binding"/>
    <property type="evidence" value="ECO:0007669"/>
    <property type="project" value="TreeGrafter"/>
</dbReference>
<gene>
    <name evidence="8" type="ORF">UFOPK3268_01039</name>
</gene>
<evidence type="ECO:0000256" key="7">
    <source>
        <dbReference type="ARBA" id="ARBA00029440"/>
    </source>
</evidence>
<evidence type="ECO:0000256" key="5">
    <source>
        <dbReference type="ARBA" id="ARBA00022679"/>
    </source>
</evidence>
<dbReference type="NCBIfam" id="TIGR00707">
    <property type="entry name" value="argD"/>
    <property type="match status" value="1"/>
</dbReference>
<evidence type="ECO:0000313" key="8">
    <source>
        <dbReference type="EMBL" id="CAB4850616.1"/>
    </source>
</evidence>
<dbReference type="PANTHER" id="PTHR11986">
    <property type="entry name" value="AMINOTRANSFERASE CLASS III"/>
    <property type="match status" value="1"/>
</dbReference>